<name>A0A0E9URC0_ANGAN</name>
<dbReference type="EMBL" id="GBXM01041059">
    <property type="protein sequence ID" value="JAH67518.1"/>
    <property type="molecule type" value="Transcribed_RNA"/>
</dbReference>
<reference evidence="1" key="2">
    <citation type="journal article" date="2015" name="Fish Shellfish Immunol.">
        <title>Early steps in the European eel (Anguilla anguilla)-Vibrio vulnificus interaction in the gills: Role of the RtxA13 toxin.</title>
        <authorList>
            <person name="Callol A."/>
            <person name="Pajuelo D."/>
            <person name="Ebbesson L."/>
            <person name="Teles M."/>
            <person name="MacKenzie S."/>
            <person name="Amaro C."/>
        </authorList>
    </citation>
    <scope>NUCLEOTIDE SEQUENCE</scope>
</reference>
<reference evidence="1" key="1">
    <citation type="submission" date="2014-11" db="EMBL/GenBank/DDBJ databases">
        <authorList>
            <person name="Amaro Gonzalez C."/>
        </authorList>
    </citation>
    <scope>NUCLEOTIDE SEQUENCE</scope>
</reference>
<evidence type="ECO:0000313" key="1">
    <source>
        <dbReference type="EMBL" id="JAH67518.1"/>
    </source>
</evidence>
<organism evidence="1">
    <name type="scientific">Anguilla anguilla</name>
    <name type="common">European freshwater eel</name>
    <name type="synonym">Muraena anguilla</name>
    <dbReference type="NCBI Taxonomy" id="7936"/>
    <lineage>
        <taxon>Eukaryota</taxon>
        <taxon>Metazoa</taxon>
        <taxon>Chordata</taxon>
        <taxon>Craniata</taxon>
        <taxon>Vertebrata</taxon>
        <taxon>Euteleostomi</taxon>
        <taxon>Actinopterygii</taxon>
        <taxon>Neopterygii</taxon>
        <taxon>Teleostei</taxon>
        <taxon>Anguilliformes</taxon>
        <taxon>Anguillidae</taxon>
        <taxon>Anguilla</taxon>
    </lineage>
</organism>
<protein>
    <submittedName>
        <fullName evidence="1">Uncharacterized protein</fullName>
    </submittedName>
</protein>
<sequence length="25" mass="3164">MKYYSWHFTFVDRIILRTSSISQKR</sequence>
<accession>A0A0E9URC0</accession>
<proteinExistence type="predicted"/>
<dbReference type="AlphaFoldDB" id="A0A0E9URC0"/>